<protein>
    <submittedName>
        <fullName evidence="2">Uncharacterized protein</fullName>
    </submittedName>
</protein>
<organism evidence="2">
    <name type="scientific">marine metagenome</name>
    <dbReference type="NCBI Taxonomy" id="408172"/>
    <lineage>
        <taxon>unclassified sequences</taxon>
        <taxon>metagenomes</taxon>
        <taxon>ecological metagenomes</taxon>
    </lineage>
</organism>
<feature type="non-terminal residue" evidence="2">
    <location>
        <position position="1"/>
    </location>
</feature>
<proteinExistence type="predicted"/>
<sequence length="690" mass="80321">PYYKEEEKKKNKEEEKSSQNETNDCENGLFFNSHHPMMSLNTVGLEHKLFYQKVMNTSNLSQEPQKMIELKHGAYNQQGNLELVEMYCPNPLCRRMQYFEGTHVCKFCKSSQIMGENMETGGNTTYIDSEDIGFSEGVKTSEKRFYLEMFPEFGFKTDELAVRPDSEIDKVEFEDGEQIGDKQTGHEILNPLTEQLIDDGWAKFAKRNYVINRTMEQVKWDEKTRFGNMLAGWAGKMPVAFRGIYNKMSELGAKFHNQKVAAEGGYKVWIDKKTGLWTDTYKTKKGLGRKEVKKNVFYPDRDFPKLFHIKAGVDLFNPVSEWEYTDEELQQMSNQIDCGTAFHMEYYEIECKDSCTWEHKHNFAKGAKFVISETLLSGEYLAEREKAKHNVETLHERTRKGSILDDAKYSDKCKGHCQESEKLKWITIFVNKHADKIGKTVEDFDLEIMSKSEASRTMWALNEKSRKKINDKNGDRFDTSLVVKGLHELVKICGKGVTRVVKEEKEILYAKEGQNNGYWSKELEWKKGCDAFGRPYRKPFRRWIALPDSEYRLQASGDWIYQIKHPQSGWLVPRDYWSVIRGNKNDGRHEECTSCADITCTGHKKHRELKVCDTEGLACAIHNPKFLDIFNPHVWIDPKTGLYEAMEGLNCTNCKKNNKMSGRCEIGKNWNEKYDCTCWEDHIKQREQLS</sequence>
<name>A0A381VGU2_9ZZZZ</name>
<gene>
    <name evidence="2" type="ORF">METZ01_LOCUS91852</name>
</gene>
<dbReference type="EMBL" id="UINC01008671">
    <property type="protein sequence ID" value="SVA38998.1"/>
    <property type="molecule type" value="Genomic_DNA"/>
</dbReference>
<evidence type="ECO:0000313" key="2">
    <source>
        <dbReference type="EMBL" id="SVA38998.1"/>
    </source>
</evidence>
<evidence type="ECO:0000256" key="1">
    <source>
        <dbReference type="SAM" id="MobiDB-lite"/>
    </source>
</evidence>
<accession>A0A381VGU2</accession>
<feature type="compositionally biased region" description="Basic and acidic residues" evidence="1">
    <location>
        <begin position="1"/>
        <end position="18"/>
    </location>
</feature>
<reference evidence="2" key="1">
    <citation type="submission" date="2018-05" db="EMBL/GenBank/DDBJ databases">
        <authorList>
            <person name="Lanie J.A."/>
            <person name="Ng W.-L."/>
            <person name="Kazmierczak K.M."/>
            <person name="Andrzejewski T.M."/>
            <person name="Davidsen T.M."/>
            <person name="Wayne K.J."/>
            <person name="Tettelin H."/>
            <person name="Glass J.I."/>
            <person name="Rusch D."/>
            <person name="Podicherti R."/>
            <person name="Tsui H.-C.T."/>
            <person name="Winkler M.E."/>
        </authorList>
    </citation>
    <scope>NUCLEOTIDE SEQUENCE</scope>
</reference>
<dbReference type="AlphaFoldDB" id="A0A381VGU2"/>
<feature type="region of interest" description="Disordered" evidence="1">
    <location>
        <begin position="1"/>
        <end position="28"/>
    </location>
</feature>